<proteinExistence type="predicted"/>
<comment type="caution">
    <text evidence="1">The sequence shown here is derived from an EMBL/GenBank/DDBJ whole genome shotgun (WGS) entry which is preliminary data.</text>
</comment>
<dbReference type="Proteomes" id="UP000789525">
    <property type="component" value="Unassembled WGS sequence"/>
</dbReference>
<sequence length="229" mass="25179">MESYKAGKWSPNTAVDEDDTDIMKFIGRSDFTPAKPQEATARIIGGGNVDESIGNDAHPVLFEYMKHFESQTKTGAVAPSATSHFIAEQITPPHGIAGSTNNIGAFDSHVPDRLHVNDIHSPGLRPGSYSTTQASNSTPWPSNSLYDDSHLNLDSLLGQTQNLSSQQPFPFHDLLSDHGSGFYQTNEQQLQDQVWEQFLSTLMPGEIALTLNEIKQYPSRTEFHPLGLP</sequence>
<keyword evidence="2" id="KW-1185">Reference proteome</keyword>
<name>A0ACA9MI00_9GLOM</name>
<accession>A0ACA9MI00</accession>
<dbReference type="EMBL" id="CAJVPT010012512">
    <property type="protein sequence ID" value="CAG8588114.1"/>
    <property type="molecule type" value="Genomic_DNA"/>
</dbReference>
<evidence type="ECO:0000313" key="1">
    <source>
        <dbReference type="EMBL" id="CAG8588114.1"/>
    </source>
</evidence>
<evidence type="ECO:0000313" key="2">
    <source>
        <dbReference type="Proteomes" id="UP000789525"/>
    </source>
</evidence>
<gene>
    <name evidence="1" type="ORF">ACOLOM_LOCUS6218</name>
</gene>
<reference evidence="1" key="1">
    <citation type="submission" date="2021-06" db="EMBL/GenBank/DDBJ databases">
        <authorList>
            <person name="Kallberg Y."/>
            <person name="Tangrot J."/>
            <person name="Rosling A."/>
        </authorList>
    </citation>
    <scope>NUCLEOTIDE SEQUENCE</scope>
    <source>
        <strain evidence="1">CL356</strain>
    </source>
</reference>
<organism evidence="1 2">
    <name type="scientific">Acaulospora colombiana</name>
    <dbReference type="NCBI Taxonomy" id="27376"/>
    <lineage>
        <taxon>Eukaryota</taxon>
        <taxon>Fungi</taxon>
        <taxon>Fungi incertae sedis</taxon>
        <taxon>Mucoromycota</taxon>
        <taxon>Glomeromycotina</taxon>
        <taxon>Glomeromycetes</taxon>
        <taxon>Diversisporales</taxon>
        <taxon>Acaulosporaceae</taxon>
        <taxon>Acaulospora</taxon>
    </lineage>
</organism>
<protein>
    <submittedName>
        <fullName evidence="1">14637_t:CDS:1</fullName>
    </submittedName>
</protein>